<evidence type="ECO:0000313" key="10">
    <source>
        <dbReference type="EMBL" id="VEU21472.1"/>
    </source>
</evidence>
<feature type="region of interest" description="Disordered" evidence="8">
    <location>
        <begin position="1474"/>
        <end position="1523"/>
    </location>
</feature>
<name>A0A448YKL2_BRENA</name>
<dbReference type="EC" id="3.1.4.4" evidence="7"/>
<evidence type="ECO:0000256" key="8">
    <source>
        <dbReference type="SAM" id="MobiDB-lite"/>
    </source>
</evidence>
<dbReference type="CDD" id="cd09141">
    <property type="entry name" value="PLDc_vPLD1_2_yPLD_like_2"/>
    <property type="match status" value="1"/>
</dbReference>
<dbReference type="GO" id="GO:0004630">
    <property type="term" value="F:phospholipase D activity"/>
    <property type="evidence" value="ECO:0007669"/>
    <property type="project" value="UniProtKB-UniRule"/>
</dbReference>
<comment type="catalytic activity">
    <reaction evidence="1 7">
        <text>a 1,2-diacyl-sn-glycero-3-phosphocholine + H2O = a 1,2-diacyl-sn-glycero-3-phosphate + choline + H(+)</text>
        <dbReference type="Rhea" id="RHEA:14445"/>
        <dbReference type="ChEBI" id="CHEBI:15354"/>
        <dbReference type="ChEBI" id="CHEBI:15377"/>
        <dbReference type="ChEBI" id="CHEBI:15378"/>
        <dbReference type="ChEBI" id="CHEBI:57643"/>
        <dbReference type="ChEBI" id="CHEBI:58608"/>
        <dbReference type="EC" id="3.1.4.4"/>
    </reaction>
</comment>
<dbReference type="PROSITE" id="PS50035">
    <property type="entry name" value="PLD"/>
    <property type="match status" value="2"/>
</dbReference>
<evidence type="ECO:0000313" key="11">
    <source>
        <dbReference type="Proteomes" id="UP000290900"/>
    </source>
</evidence>
<dbReference type="Pfam" id="PF00614">
    <property type="entry name" value="PLDc"/>
    <property type="match status" value="1"/>
</dbReference>
<evidence type="ECO:0000256" key="5">
    <source>
        <dbReference type="ARBA" id="ARBA00022963"/>
    </source>
</evidence>
<dbReference type="InterPro" id="IPR025202">
    <property type="entry name" value="PLD-like_dom"/>
</dbReference>
<feature type="domain" description="PLD phosphodiesterase" evidence="9">
    <location>
        <begin position="740"/>
        <end position="767"/>
    </location>
</feature>
<keyword evidence="4 7" id="KW-0378">Hydrolase</keyword>
<proteinExistence type="inferred from homology"/>
<evidence type="ECO:0000256" key="7">
    <source>
        <dbReference type="PIRNR" id="PIRNR009376"/>
    </source>
</evidence>
<accession>A0A448YKL2</accession>
<keyword evidence="3" id="KW-0677">Repeat</keyword>
<dbReference type="FunFam" id="3.30.870.10:FF:000011">
    <property type="entry name" value="Phospholipase"/>
    <property type="match status" value="1"/>
</dbReference>
<dbReference type="GO" id="GO:0006654">
    <property type="term" value="P:phosphatidic acid biosynthetic process"/>
    <property type="evidence" value="ECO:0007669"/>
    <property type="project" value="InterPro"/>
</dbReference>
<feature type="region of interest" description="Disordered" evidence="8">
    <location>
        <begin position="300"/>
        <end position="361"/>
    </location>
</feature>
<dbReference type="Proteomes" id="UP000290900">
    <property type="component" value="Unassembled WGS sequence"/>
</dbReference>
<dbReference type="EMBL" id="CAACVR010000012">
    <property type="protein sequence ID" value="VEU21472.1"/>
    <property type="molecule type" value="Genomic_DNA"/>
</dbReference>
<comment type="similarity">
    <text evidence="2 7">Belongs to the phospholipase D family.</text>
</comment>
<dbReference type="STRING" id="13370.A0A448YKL2"/>
<dbReference type="Pfam" id="PF13091">
    <property type="entry name" value="PLDc_2"/>
    <property type="match status" value="1"/>
</dbReference>
<dbReference type="GO" id="GO:0035556">
    <property type="term" value="P:intracellular signal transduction"/>
    <property type="evidence" value="ECO:0007669"/>
    <property type="project" value="InterPro"/>
</dbReference>
<reference evidence="10 11" key="1">
    <citation type="submission" date="2018-12" db="EMBL/GenBank/DDBJ databases">
        <authorList>
            <person name="Tiukova I."/>
            <person name="Dainat J."/>
        </authorList>
    </citation>
    <scope>NUCLEOTIDE SEQUENCE [LARGE SCALE GENOMIC DNA]</scope>
</reference>
<dbReference type="Gene3D" id="3.30.870.10">
    <property type="entry name" value="Endonuclease Chain A"/>
    <property type="match status" value="2"/>
</dbReference>
<feature type="domain" description="PLD phosphodiesterase" evidence="9">
    <location>
        <begin position="1050"/>
        <end position="1077"/>
    </location>
</feature>
<dbReference type="PANTHER" id="PTHR18896">
    <property type="entry name" value="PHOSPHOLIPASE D"/>
    <property type="match status" value="1"/>
</dbReference>
<organism evidence="10 11">
    <name type="scientific">Brettanomyces naardenensis</name>
    <name type="common">Yeast</name>
    <dbReference type="NCBI Taxonomy" id="13370"/>
    <lineage>
        <taxon>Eukaryota</taxon>
        <taxon>Fungi</taxon>
        <taxon>Dikarya</taxon>
        <taxon>Ascomycota</taxon>
        <taxon>Saccharomycotina</taxon>
        <taxon>Pichiomycetes</taxon>
        <taxon>Pichiales</taxon>
        <taxon>Pichiaceae</taxon>
        <taxon>Brettanomyces</taxon>
    </lineage>
</organism>
<feature type="region of interest" description="Disordered" evidence="8">
    <location>
        <begin position="155"/>
        <end position="175"/>
    </location>
</feature>
<feature type="compositionally biased region" description="Acidic residues" evidence="8">
    <location>
        <begin position="555"/>
        <end position="566"/>
    </location>
</feature>
<dbReference type="InParanoid" id="A0A448YKL2"/>
<evidence type="ECO:0000256" key="1">
    <source>
        <dbReference type="ARBA" id="ARBA00000798"/>
    </source>
</evidence>
<evidence type="ECO:0000259" key="9">
    <source>
        <dbReference type="PROSITE" id="PS50035"/>
    </source>
</evidence>
<dbReference type="CDD" id="cd01254">
    <property type="entry name" value="PH_PLD"/>
    <property type="match status" value="1"/>
</dbReference>
<dbReference type="PIRSF" id="PIRSF009376">
    <property type="entry name" value="Phospholipase_D_euk"/>
    <property type="match status" value="1"/>
</dbReference>
<dbReference type="GO" id="GO:0009395">
    <property type="term" value="P:phospholipid catabolic process"/>
    <property type="evidence" value="ECO:0007669"/>
    <property type="project" value="TreeGrafter"/>
</dbReference>
<dbReference type="InterPro" id="IPR001736">
    <property type="entry name" value="PLipase_D/transphosphatidylase"/>
</dbReference>
<dbReference type="OrthoDB" id="14911at2759"/>
<dbReference type="SUPFAM" id="SSF56024">
    <property type="entry name" value="Phospholipase D/nuclease"/>
    <property type="match status" value="2"/>
</dbReference>
<protein>
    <recommendedName>
        <fullName evidence="7">Phospholipase</fullName>
        <ecNumber evidence="7">3.1.4.4</ecNumber>
    </recommendedName>
</protein>
<evidence type="ECO:0000256" key="4">
    <source>
        <dbReference type="ARBA" id="ARBA00022801"/>
    </source>
</evidence>
<keyword evidence="11" id="KW-1185">Reference proteome</keyword>
<sequence length="1618" mass="185467">MIEGTAVLTRSAAEPAGSPSQNGDGHGVQGSIASTIEENHVPVMEPEPEEEFETTVGDGEDVPNDFSVDMPSVEDTGRIEERLDHRRMSMPKAADLKALFHHLKETSEGEEEGVQPSQQLQQLQQQLHKYFHSHFSSGNADNSEERHKFQSMLLRGFKRSNRNQPSGDRRRSTIGYKDSQRELEIKEQEKTEFIIRSLVFGYPEVLFTSSYFLNDEHGQRKVPMLLSMISLSVREVTKNTHSKRRAFKLYLEYGLGGKALRWTIERDYKQLMGFHNRLRIQLLQDNVLFKGTGKKTMDLPKFPKARIASRRNSVSGRFSPPPVSTDVPTSRRRSYDGAPPVQHEGSHRRHSSEAVSSANESYNSATTTLSSSLSTHSADSTGSMASAISAISNAWKRAFLKLNRGSGARTNYSLQDSLQEYFDALFKSLLLRPESTKLLQFLELSPMSVLLSLEKDYKRKEGYLFIKTTAKAQGWRVGHLKYRDFKAMVVRHTAKWFIVGHSYIMYVSDINSTTPLDVFLVDSNFKVSLSGFGDLSNKGITFVDFMKQQLQGDSDSSDDDDEDGPIEDFGKNKANPYFSMTLENSERKLSVMSKSARQLKSWCRSIYEMTTETPWGQKHRFESFAPVRDNCFAQWFVDARDYMWAASSAMEMAKDVIFIHDWWLTPELYLRRPADGNQEWRIDRILKRKAEQGVKIFVIVYRNIISAVITDSLWTKHSLLDLHPNIHVLRSPNQWMQNVYFWAHHEKLLIVDQMVSFVGGIDFCFGRYDTPDHTLVDDSPYAFRSQVPEDVASKKQPISFQKFPGKDYSNPRVGDFYDLQDAFHDMYDRQTTPRMPWHDVHMVTCGQAARDLSRHFVQRWNYMLRQKRPSRPTPLLLPPRDFTQEELDRFQFNGSCEVQLLRSACFWSLGLQAHEQSIENAYIKCIETSEHFVYMENQFFVTSCEVDGVMVQNRIGDALVDRIIRAHKNKETWRAVIVIPLLPGFESEVDRQDGSSVRLIMQCQYMSISMGESSIFAKLRKVGVVPEDYIQFYSLRRWGTIGRKKLLVTEQLYIHAKVMVVDDRTAIIGSANINERSMRGTRDSEVCAIVRDKDMVETLMDGQKYEAGKFAHTLRMRLMREHLGVDVDLFDMVERRFSEIESFAKTDIGCGASTLSAGDEGDPRLSAMVELGTRYLLGEDEGTPRFRSRLTRSPSTGKELTEKMLASLNKLQSKDENDGLDDIGYVYSFNHRAGKENVGIRDRKPFSTDTRVATPIHRGDVLGYGADKYQSSFYVTSKERLNTFLQKITDLATEDDPLPNYEDVIEYLNSGDESLSIDQLNEEHWTMLKRLFYMQKLESKRKCQQQSSEKERSSPSSTEPEEGRAPSSIPIPSIPMTTLSDAEISEIDKTVLPQTVTDFVDPYAFEDPLDIDFLEGTWMPQAIRNTMLFQMVFHVQPDDTVLSWKEYKQFQELKHAFMDHQKIVRGFYDRDSDEQYPAYEGEGEEEGEEDQEGSTEEDGARSATATSQVHFDMAESDESKETLEATRRRILRRARMAELDRFQRAGSISGPMTPMVAGGNFVSGYGPMVVYDYETAKKLLGLIKGRVVKFPTRWLKKEVEGSNWFYKADKLPPIQIWN</sequence>
<feature type="region of interest" description="Disordered" evidence="8">
    <location>
        <begin position="551"/>
        <end position="574"/>
    </location>
</feature>
<feature type="region of interest" description="Disordered" evidence="8">
    <location>
        <begin position="1"/>
        <end position="39"/>
    </location>
</feature>
<keyword evidence="5 7" id="KW-0442">Lipid degradation</keyword>
<dbReference type="SMART" id="SM00155">
    <property type="entry name" value="PLDc"/>
    <property type="match status" value="2"/>
</dbReference>
<keyword evidence="6" id="KW-0443">Lipid metabolism</keyword>
<dbReference type="CDD" id="cd09138">
    <property type="entry name" value="PLDc_vPLD1_2_yPLD_like_1"/>
    <property type="match status" value="1"/>
</dbReference>
<evidence type="ECO:0000256" key="3">
    <source>
        <dbReference type="ARBA" id="ARBA00022737"/>
    </source>
</evidence>
<evidence type="ECO:0000256" key="2">
    <source>
        <dbReference type="ARBA" id="ARBA00008664"/>
    </source>
</evidence>
<dbReference type="InterPro" id="IPR016555">
    <property type="entry name" value="PLipase_D_euk"/>
</dbReference>
<feature type="compositionally biased region" description="Acidic residues" evidence="8">
    <location>
        <begin position="1481"/>
        <end position="1497"/>
    </location>
</feature>
<gene>
    <name evidence="10" type="ORF">BRENAR_LOCUS2205</name>
</gene>
<dbReference type="PANTHER" id="PTHR18896:SF76">
    <property type="entry name" value="PHOSPHOLIPASE"/>
    <property type="match status" value="1"/>
</dbReference>
<feature type="region of interest" description="Disordered" evidence="8">
    <location>
        <begin position="1342"/>
        <end position="1374"/>
    </location>
</feature>
<dbReference type="InterPro" id="IPR015679">
    <property type="entry name" value="PLipase_D_fam"/>
</dbReference>
<dbReference type="FunCoup" id="A0A448YKL2">
    <property type="interactions" value="134"/>
</dbReference>
<evidence type="ECO:0000256" key="6">
    <source>
        <dbReference type="ARBA" id="ARBA00023098"/>
    </source>
</evidence>